<dbReference type="InterPro" id="IPR001380">
    <property type="entry name" value="Ribosomal_eL13"/>
</dbReference>
<comment type="similarity">
    <text evidence="1">Belongs to the eukaryotic ribosomal protein eL13 family.</text>
</comment>
<comment type="caution">
    <text evidence="7">The sequence shown here is derived from an EMBL/GenBank/DDBJ whole genome shotgun (WGS) entry which is preliminary data.</text>
</comment>
<proteinExistence type="inferred from homology"/>
<feature type="compositionally biased region" description="Low complexity" evidence="6">
    <location>
        <begin position="76"/>
        <end position="96"/>
    </location>
</feature>
<dbReference type="PANTHER" id="PTHR11722">
    <property type="entry name" value="60S RIBOSOMAL PROTEIN L13"/>
    <property type="match status" value="1"/>
</dbReference>
<reference evidence="7" key="1">
    <citation type="submission" date="2023-10" db="EMBL/GenBank/DDBJ databases">
        <title>Genome assembly of Pristionchus species.</title>
        <authorList>
            <person name="Yoshida K."/>
            <person name="Sommer R.J."/>
        </authorList>
    </citation>
    <scope>NUCLEOTIDE SEQUENCE</scope>
    <source>
        <strain evidence="7">RS0144</strain>
    </source>
</reference>
<gene>
    <name evidence="7" type="ORF">PENTCL1PPCAC_30563</name>
</gene>
<keyword evidence="2" id="KW-0689">Ribosomal protein</keyword>
<feature type="compositionally biased region" description="Polar residues" evidence="6">
    <location>
        <begin position="97"/>
        <end position="116"/>
    </location>
</feature>
<protein>
    <recommendedName>
        <fullName evidence="4">Large ribosomal subunit protein eL13</fullName>
    </recommendedName>
    <alternativeName>
        <fullName evidence="5">60S ribosomal protein L13</fullName>
    </alternativeName>
</protein>
<dbReference type="GO" id="GO:0022625">
    <property type="term" value="C:cytosolic large ribosomal subunit"/>
    <property type="evidence" value="ECO:0007669"/>
    <property type="project" value="TreeGrafter"/>
</dbReference>
<dbReference type="AlphaFoldDB" id="A0AAV5UMV8"/>
<evidence type="ECO:0000256" key="5">
    <source>
        <dbReference type="ARBA" id="ARBA00035321"/>
    </source>
</evidence>
<feature type="region of interest" description="Disordered" evidence="6">
    <location>
        <begin position="74"/>
        <end position="116"/>
    </location>
</feature>
<accession>A0AAV5UMV8</accession>
<sequence length="116" mass="13279">MAPKGNNMIPNAHFRKHWEMRIKTWFNQPARKQRRRLARVAKASKVAPRPVSGFLRPAVRCVTQRYNRRVRLDVDSPLMSSRRPASARSMPAESESLLTTAELTSPSSRRNPTLSV</sequence>
<evidence type="ECO:0000313" key="7">
    <source>
        <dbReference type="EMBL" id="GMT08389.1"/>
    </source>
</evidence>
<dbReference type="GO" id="GO:0006412">
    <property type="term" value="P:translation"/>
    <property type="evidence" value="ECO:0007669"/>
    <property type="project" value="InterPro"/>
</dbReference>
<evidence type="ECO:0000256" key="1">
    <source>
        <dbReference type="ARBA" id="ARBA00005640"/>
    </source>
</evidence>
<evidence type="ECO:0000256" key="4">
    <source>
        <dbReference type="ARBA" id="ARBA00035216"/>
    </source>
</evidence>
<evidence type="ECO:0000256" key="3">
    <source>
        <dbReference type="ARBA" id="ARBA00023274"/>
    </source>
</evidence>
<dbReference type="EMBL" id="BTSX01000071">
    <property type="protein sequence ID" value="GMT08389.1"/>
    <property type="molecule type" value="Genomic_DNA"/>
</dbReference>
<name>A0AAV5UMV8_9BILA</name>
<dbReference type="Pfam" id="PF01294">
    <property type="entry name" value="Ribosomal_L13e"/>
    <property type="match status" value="1"/>
</dbReference>
<evidence type="ECO:0000313" key="8">
    <source>
        <dbReference type="Proteomes" id="UP001432027"/>
    </source>
</evidence>
<dbReference type="GO" id="GO:0003723">
    <property type="term" value="F:RNA binding"/>
    <property type="evidence" value="ECO:0007669"/>
    <property type="project" value="TreeGrafter"/>
</dbReference>
<dbReference type="PANTHER" id="PTHR11722:SF0">
    <property type="entry name" value="LARGE RIBOSOMAL SUBUNIT PROTEIN EL13"/>
    <property type="match status" value="1"/>
</dbReference>
<evidence type="ECO:0000256" key="6">
    <source>
        <dbReference type="SAM" id="MobiDB-lite"/>
    </source>
</evidence>
<keyword evidence="3" id="KW-0687">Ribonucleoprotein</keyword>
<evidence type="ECO:0000256" key="2">
    <source>
        <dbReference type="ARBA" id="ARBA00022980"/>
    </source>
</evidence>
<organism evidence="7 8">
    <name type="scientific">Pristionchus entomophagus</name>
    <dbReference type="NCBI Taxonomy" id="358040"/>
    <lineage>
        <taxon>Eukaryota</taxon>
        <taxon>Metazoa</taxon>
        <taxon>Ecdysozoa</taxon>
        <taxon>Nematoda</taxon>
        <taxon>Chromadorea</taxon>
        <taxon>Rhabditida</taxon>
        <taxon>Rhabditina</taxon>
        <taxon>Diplogasteromorpha</taxon>
        <taxon>Diplogasteroidea</taxon>
        <taxon>Neodiplogasteridae</taxon>
        <taxon>Pristionchus</taxon>
    </lineage>
</organism>
<keyword evidence="8" id="KW-1185">Reference proteome</keyword>
<dbReference type="GO" id="GO:0003735">
    <property type="term" value="F:structural constituent of ribosome"/>
    <property type="evidence" value="ECO:0007669"/>
    <property type="project" value="InterPro"/>
</dbReference>
<dbReference type="Proteomes" id="UP001432027">
    <property type="component" value="Unassembled WGS sequence"/>
</dbReference>